<dbReference type="GO" id="GO:0098046">
    <property type="term" value="C:type V protein secretion system complex"/>
    <property type="evidence" value="ECO:0007669"/>
    <property type="project" value="TreeGrafter"/>
</dbReference>
<proteinExistence type="predicted"/>
<accession>A0A6G5QQN6</accession>
<evidence type="ECO:0000259" key="7">
    <source>
        <dbReference type="Pfam" id="PF17287"/>
    </source>
</evidence>
<dbReference type="Pfam" id="PF03865">
    <property type="entry name" value="ShlB"/>
    <property type="match status" value="1"/>
</dbReference>
<gene>
    <name evidence="8" type="ORF">CRECT_2333</name>
</gene>
<dbReference type="Proteomes" id="UP000502377">
    <property type="component" value="Chromosome"/>
</dbReference>
<sequence length="574" mass="66026">MRIFILFFIIIVPTTLLSNALQKIERIHQKEQRLEQERLKSIEKKRKDSSLNLQSYESEHIADKIIENESPCVIINDITLEPKIDEFEAYLLDTLSLADFSKGKCIGEKSISIILNLLNNKIIKQGYITTNVKFSNIDPENNTMKLNLNLGKINKISINNTNNLKNKLSLFGAFGKNKNQEILNLRDIEQALENINGVSLYTPKIYLKPATKENFTDIYIDKKELPSVTFQISIDNSGSNETGKYQGDASIGFSNIFGFNESLFISQAKNISQADKTSSLYDQDFKRGKTYNGYYSLTIPFGYFLLEYTENRYTYNQPLAGSIRTYMYSGKNTSRNFALNYTYFRNQISKNSLYFKLWQRNSKNFIEKYELDNQRRRMAGYIFGLKSYFILNNAAFKFDLSYKRGTGMLGSLKAPEEDFNQGTSRMKIFSLNAGMETKISKLPITYDVNLYARWNKTPLIIRDYLLIGGKYSVRGFDGKSNLGGEKGYYLRNNLTYQYFLDHNVYLALDIGKVSGGDAKYITNKTIAGYGIGLRGGFKPHCDLSYDVFTGFPLYKPDNFHTDKVSFNFNLNYKF</sequence>
<evidence type="ECO:0000313" key="8">
    <source>
        <dbReference type="EMBL" id="QCD47917.1"/>
    </source>
</evidence>
<name>A0A6G5QQN6_CAMRE</name>
<dbReference type="PIRSF" id="PIRSF029745">
    <property type="entry name" value="FhaC"/>
    <property type="match status" value="1"/>
</dbReference>
<organism evidence="8 9">
    <name type="scientific">Campylobacter rectus</name>
    <name type="common">Wolinella recta</name>
    <dbReference type="NCBI Taxonomy" id="203"/>
    <lineage>
        <taxon>Bacteria</taxon>
        <taxon>Pseudomonadati</taxon>
        <taxon>Campylobacterota</taxon>
        <taxon>Epsilonproteobacteria</taxon>
        <taxon>Campylobacterales</taxon>
        <taxon>Campylobacteraceae</taxon>
        <taxon>Campylobacter</taxon>
    </lineage>
</organism>
<dbReference type="InterPro" id="IPR005565">
    <property type="entry name" value="Hemolysn_activator_HlyB_C"/>
</dbReference>
<reference evidence="8 9" key="1">
    <citation type="submission" date="2016-07" db="EMBL/GenBank/DDBJ databases">
        <title>Comparative genomics of the Campylobacter concisus group.</title>
        <authorList>
            <person name="Miller W.G."/>
            <person name="Yee E."/>
            <person name="Chapman M.H."/>
            <person name="Huynh S."/>
            <person name="Bono J.L."/>
            <person name="On S.L.W."/>
            <person name="StLeger J."/>
            <person name="Foster G."/>
            <person name="Parker C.T."/>
        </authorList>
    </citation>
    <scope>NUCLEOTIDE SEQUENCE [LARGE SCALE GENOMIC DNA]</scope>
    <source>
        <strain evidence="8 9">ATCC 33238</strain>
    </source>
</reference>
<keyword evidence="2" id="KW-0812">Transmembrane</keyword>
<feature type="domain" description="Polypeptide-transport-associated ShlB-type" evidence="6">
    <location>
        <begin position="95"/>
        <end position="149"/>
    </location>
</feature>
<evidence type="ECO:0000259" key="6">
    <source>
        <dbReference type="Pfam" id="PF08479"/>
    </source>
</evidence>
<dbReference type="GO" id="GO:0008320">
    <property type="term" value="F:protein transmembrane transporter activity"/>
    <property type="evidence" value="ECO:0007669"/>
    <property type="project" value="TreeGrafter"/>
</dbReference>
<dbReference type="Gene3D" id="2.40.160.50">
    <property type="entry name" value="membrane protein fhac: a member of the omp85/tpsb transporter family"/>
    <property type="match status" value="1"/>
</dbReference>
<keyword evidence="3" id="KW-0998">Cell outer membrane</keyword>
<evidence type="ECO:0000313" key="9">
    <source>
        <dbReference type="Proteomes" id="UP000502377"/>
    </source>
</evidence>
<dbReference type="InterPro" id="IPR027282">
    <property type="entry name" value="TPS"/>
</dbReference>
<dbReference type="EMBL" id="CP012543">
    <property type="protein sequence ID" value="QCD47917.1"/>
    <property type="molecule type" value="Genomic_DNA"/>
</dbReference>
<keyword evidence="1" id="KW-1134">Transmembrane beta strand</keyword>
<dbReference type="PANTHER" id="PTHR34597:SF3">
    <property type="entry name" value="OUTER MEMBRANE TRANSPORTER CDIB"/>
    <property type="match status" value="1"/>
</dbReference>
<dbReference type="InterPro" id="IPR051544">
    <property type="entry name" value="TPS_OM_transporter"/>
</dbReference>
<dbReference type="GO" id="GO:0046819">
    <property type="term" value="P:protein secretion by the type V secretion system"/>
    <property type="evidence" value="ECO:0007669"/>
    <property type="project" value="TreeGrafter"/>
</dbReference>
<evidence type="ECO:0000259" key="5">
    <source>
        <dbReference type="Pfam" id="PF03865"/>
    </source>
</evidence>
<dbReference type="PANTHER" id="PTHR34597">
    <property type="entry name" value="SLR1661 PROTEIN"/>
    <property type="match status" value="1"/>
</dbReference>
<dbReference type="KEGG" id="crx:CRECT_2333"/>
<evidence type="ECO:0000256" key="3">
    <source>
        <dbReference type="ARBA" id="ARBA00023237"/>
    </source>
</evidence>
<feature type="domain" description="ShlB POTRA" evidence="7">
    <location>
        <begin position="152"/>
        <end position="205"/>
    </location>
</feature>
<dbReference type="InterPro" id="IPR013686">
    <property type="entry name" value="Polypept-transport_assoc_ShlB"/>
</dbReference>
<dbReference type="Pfam" id="PF08479">
    <property type="entry name" value="POTRA_2"/>
    <property type="match status" value="1"/>
</dbReference>
<keyword evidence="1" id="KW-0472">Membrane</keyword>
<dbReference type="InterPro" id="IPR035251">
    <property type="entry name" value="ShlB_POTRA"/>
</dbReference>
<evidence type="ECO:0000256" key="1">
    <source>
        <dbReference type="ARBA" id="ARBA00022452"/>
    </source>
</evidence>
<evidence type="ECO:0000256" key="4">
    <source>
        <dbReference type="SAM" id="Coils"/>
    </source>
</evidence>
<keyword evidence="4" id="KW-0175">Coiled coil</keyword>
<dbReference type="Gene3D" id="3.10.20.310">
    <property type="entry name" value="membrane protein fhac"/>
    <property type="match status" value="1"/>
</dbReference>
<feature type="coiled-coil region" evidence="4">
    <location>
        <begin position="17"/>
        <end position="59"/>
    </location>
</feature>
<evidence type="ECO:0000256" key="2">
    <source>
        <dbReference type="ARBA" id="ARBA00022692"/>
    </source>
</evidence>
<dbReference type="Pfam" id="PF17287">
    <property type="entry name" value="POTRA_3"/>
    <property type="match status" value="1"/>
</dbReference>
<protein>
    <submittedName>
        <fullName evidence="8">Hemolysin secretion/activation protein, ShlB/FhaC/HecB family</fullName>
    </submittedName>
</protein>
<dbReference type="RefSeq" id="WP_171992758.1">
    <property type="nucleotide sequence ID" value="NZ_CP012543.1"/>
</dbReference>
<dbReference type="AlphaFoldDB" id="A0A6G5QQN6"/>
<feature type="domain" description="Haemolysin activator HlyB C-terminal" evidence="5">
    <location>
        <begin position="216"/>
        <end position="535"/>
    </location>
</feature>